<protein>
    <submittedName>
        <fullName evidence="2">Cytochrome P450</fullName>
    </submittedName>
</protein>
<sequence length="103" mass="12070">MAKYSTGYELFLKWKEKYGPIYTYWIGEKPLIAVCDYNLLEKHFIKDGEAFSGRDSFGKSNEFLKGGNYGIVMIDGELWKEQRRFALNVLRNLGMSRPIMEEK</sequence>
<accession>A0AC34R4I6</accession>
<name>A0AC34R4I6_9BILA</name>
<dbReference type="WBParaSite" id="JU765_v2.g3480.t1">
    <property type="protein sequence ID" value="JU765_v2.g3480.t1"/>
    <property type="gene ID" value="JU765_v2.g3480"/>
</dbReference>
<reference evidence="2" key="1">
    <citation type="submission" date="2022-11" db="UniProtKB">
        <authorList>
            <consortium name="WormBaseParasite"/>
        </authorList>
    </citation>
    <scope>IDENTIFICATION</scope>
</reference>
<evidence type="ECO:0000313" key="1">
    <source>
        <dbReference type="Proteomes" id="UP000887576"/>
    </source>
</evidence>
<proteinExistence type="predicted"/>
<organism evidence="1 2">
    <name type="scientific">Panagrolaimus sp. JU765</name>
    <dbReference type="NCBI Taxonomy" id="591449"/>
    <lineage>
        <taxon>Eukaryota</taxon>
        <taxon>Metazoa</taxon>
        <taxon>Ecdysozoa</taxon>
        <taxon>Nematoda</taxon>
        <taxon>Chromadorea</taxon>
        <taxon>Rhabditida</taxon>
        <taxon>Tylenchina</taxon>
        <taxon>Panagrolaimomorpha</taxon>
        <taxon>Panagrolaimoidea</taxon>
        <taxon>Panagrolaimidae</taxon>
        <taxon>Panagrolaimus</taxon>
    </lineage>
</organism>
<evidence type="ECO:0000313" key="2">
    <source>
        <dbReference type="WBParaSite" id="JU765_v2.g3480.t1"/>
    </source>
</evidence>
<dbReference type="Proteomes" id="UP000887576">
    <property type="component" value="Unplaced"/>
</dbReference>